<accession>A0A9D1FE10</accession>
<evidence type="ECO:0000256" key="1">
    <source>
        <dbReference type="ARBA" id="ARBA00022649"/>
    </source>
</evidence>
<dbReference type="InterPro" id="IPR035093">
    <property type="entry name" value="RelE/ParE_toxin_dom_sf"/>
</dbReference>
<evidence type="ECO:0000313" key="2">
    <source>
        <dbReference type="EMBL" id="HIS67280.1"/>
    </source>
</evidence>
<dbReference type="Gene3D" id="3.30.2310.20">
    <property type="entry name" value="RelE-like"/>
    <property type="match status" value="1"/>
</dbReference>
<dbReference type="EMBL" id="DVJK01000195">
    <property type="protein sequence ID" value="HIS67280.1"/>
    <property type="molecule type" value="Genomic_DNA"/>
</dbReference>
<organism evidence="2 3">
    <name type="scientific">Candidatus Scatomorpha merdipullorum</name>
    <dbReference type="NCBI Taxonomy" id="2840927"/>
    <lineage>
        <taxon>Bacteria</taxon>
        <taxon>Bacillati</taxon>
        <taxon>Bacillota</taxon>
        <taxon>Clostridia</taxon>
        <taxon>Eubacteriales</taxon>
        <taxon>Candidatus Scatomorpha</taxon>
    </lineage>
</organism>
<comment type="caution">
    <text evidence="2">The sequence shown here is derived from an EMBL/GenBank/DDBJ whole genome shotgun (WGS) entry which is preliminary data.</text>
</comment>
<proteinExistence type="predicted"/>
<dbReference type="AlphaFoldDB" id="A0A9D1FE10"/>
<dbReference type="InterPro" id="IPR007712">
    <property type="entry name" value="RelE/ParE_toxin"/>
</dbReference>
<gene>
    <name evidence="2" type="ORF">IAC18_06920</name>
</gene>
<name>A0A9D1FE10_9FIRM</name>
<dbReference type="Pfam" id="PF05016">
    <property type="entry name" value="ParE_toxin"/>
    <property type="match status" value="1"/>
</dbReference>
<reference evidence="2" key="1">
    <citation type="submission" date="2020-10" db="EMBL/GenBank/DDBJ databases">
        <authorList>
            <person name="Gilroy R."/>
        </authorList>
    </citation>
    <scope>NUCLEOTIDE SEQUENCE</scope>
    <source>
        <strain evidence="2">ChiHjej10B9-9673</strain>
    </source>
</reference>
<dbReference type="Proteomes" id="UP000824001">
    <property type="component" value="Unassembled WGS sequence"/>
</dbReference>
<sequence length="107" mass="12361">MPWEVEFIDDALRDLRKLDAYNRKLVLKAVSKAAERPLPPPDGVGKPLGHRVTANLSGCYKIKLRDLGYRVVYTLVREQELMRVIIISIRADGEVYREAERRLRSLN</sequence>
<dbReference type="SUPFAM" id="SSF143011">
    <property type="entry name" value="RelE-like"/>
    <property type="match status" value="1"/>
</dbReference>
<reference evidence="2" key="2">
    <citation type="journal article" date="2021" name="PeerJ">
        <title>Extensive microbial diversity within the chicken gut microbiome revealed by metagenomics and culture.</title>
        <authorList>
            <person name="Gilroy R."/>
            <person name="Ravi A."/>
            <person name="Getino M."/>
            <person name="Pursley I."/>
            <person name="Horton D.L."/>
            <person name="Alikhan N.F."/>
            <person name="Baker D."/>
            <person name="Gharbi K."/>
            <person name="Hall N."/>
            <person name="Watson M."/>
            <person name="Adriaenssens E.M."/>
            <person name="Foster-Nyarko E."/>
            <person name="Jarju S."/>
            <person name="Secka A."/>
            <person name="Antonio M."/>
            <person name="Oren A."/>
            <person name="Chaudhuri R.R."/>
            <person name="La Ragione R."/>
            <person name="Hildebrand F."/>
            <person name="Pallen M.J."/>
        </authorList>
    </citation>
    <scope>NUCLEOTIDE SEQUENCE</scope>
    <source>
        <strain evidence="2">ChiHjej10B9-9673</strain>
    </source>
</reference>
<keyword evidence="1" id="KW-1277">Toxin-antitoxin system</keyword>
<protein>
    <submittedName>
        <fullName evidence="2">Type II toxin-antitoxin system RelE/ParE family toxin</fullName>
    </submittedName>
</protein>
<evidence type="ECO:0000313" key="3">
    <source>
        <dbReference type="Proteomes" id="UP000824001"/>
    </source>
</evidence>